<keyword evidence="7" id="KW-1185">Reference proteome</keyword>
<proteinExistence type="inferred from homology"/>
<dbReference type="GO" id="GO:0016757">
    <property type="term" value="F:glycosyltransferase activity"/>
    <property type="evidence" value="ECO:0007669"/>
    <property type="project" value="InterPro"/>
</dbReference>
<sequence>MNSLVVWGVLATVAVIGFLVVDMSPAGPTAQTFIRARARISASANSFEASDIQAVKLQSHLRTCNIYILDVVEEYGLGSCNVSEEVVAVRGALYRKDDARWTELQSPHYTSQHAGPYWLKKHIEASSFRAKSVEEADAVFVYDYCLMMRWLTAMHSPTPPWSSPENPLTDPMLELGHAYRTMMATPRFQESGGRDLAMFFPHPLLYVPVQQEHCGSTHEALKLVVEAAEVKICADPAVKANGLIVPYASPEFIEDDEEQAPERTTFMFFLGSCEAPPSNLGKAMRKRIGTLNSTLPADSTSLISCSLRMAHSELRKQTRSSQFCLLPPGDTASSRRITDIILAGCIPVFIGRPWHSMPLAGFVNYRDLAVFIEVSELIHLAQDPHTWRDISPNSTATNVFAPQFWFPDAHAYDDMIKIDFVEDIEPTLKAIPQEEVERKLKAVAAARSYFLYRKPAPPHPPLEGPNAADAIVDAICTHAKPLAGKLAKSSHLVMDKPHEHSAHASARLLREGDVAADVRRLLEEY</sequence>
<organism evidence="6 7">
    <name type="scientific">Symbiochloris irregularis</name>
    <dbReference type="NCBI Taxonomy" id="706552"/>
    <lineage>
        <taxon>Eukaryota</taxon>
        <taxon>Viridiplantae</taxon>
        <taxon>Chlorophyta</taxon>
        <taxon>core chlorophytes</taxon>
        <taxon>Trebouxiophyceae</taxon>
        <taxon>Trebouxiales</taxon>
        <taxon>Trebouxiaceae</taxon>
        <taxon>Symbiochloris</taxon>
    </lineage>
</organism>
<evidence type="ECO:0000259" key="5">
    <source>
        <dbReference type="Pfam" id="PF03016"/>
    </source>
</evidence>
<comment type="caution">
    <text evidence="6">The sequence shown here is derived from an EMBL/GenBank/DDBJ whole genome shotgun (WGS) entry which is preliminary data.</text>
</comment>
<feature type="domain" description="Exostosin GT47" evidence="5">
    <location>
        <begin position="86"/>
        <end position="376"/>
    </location>
</feature>
<dbReference type="PANTHER" id="PTHR11062">
    <property type="entry name" value="EXOSTOSIN HEPARAN SULFATE GLYCOSYLTRANSFERASE -RELATED"/>
    <property type="match status" value="1"/>
</dbReference>
<evidence type="ECO:0000256" key="4">
    <source>
        <dbReference type="SAM" id="SignalP"/>
    </source>
</evidence>
<gene>
    <name evidence="6" type="ORF">WJX73_000470</name>
</gene>
<feature type="signal peptide" evidence="4">
    <location>
        <begin position="1"/>
        <end position="26"/>
    </location>
</feature>
<evidence type="ECO:0000313" key="7">
    <source>
        <dbReference type="Proteomes" id="UP001465755"/>
    </source>
</evidence>
<dbReference type="PANTHER" id="PTHR11062:SF281">
    <property type="entry name" value="EXOSTOSIN-LIKE 2"/>
    <property type="match status" value="1"/>
</dbReference>
<evidence type="ECO:0000256" key="2">
    <source>
        <dbReference type="ARBA" id="ARBA00010271"/>
    </source>
</evidence>
<dbReference type="Proteomes" id="UP001465755">
    <property type="component" value="Unassembled WGS sequence"/>
</dbReference>
<dbReference type="InterPro" id="IPR004263">
    <property type="entry name" value="Exostosin"/>
</dbReference>
<keyword evidence="3" id="KW-0333">Golgi apparatus</keyword>
<protein>
    <recommendedName>
        <fullName evidence="5">Exostosin GT47 domain-containing protein</fullName>
    </recommendedName>
</protein>
<feature type="chain" id="PRO_5043721592" description="Exostosin GT47 domain-containing protein" evidence="4">
    <location>
        <begin position="27"/>
        <end position="525"/>
    </location>
</feature>
<dbReference type="AlphaFoldDB" id="A0AAW1NV03"/>
<comment type="similarity">
    <text evidence="2">Belongs to the glycosyltransferase 47 family.</text>
</comment>
<reference evidence="6 7" key="1">
    <citation type="journal article" date="2024" name="Nat. Commun.">
        <title>Phylogenomics reveals the evolutionary origins of lichenization in chlorophyte algae.</title>
        <authorList>
            <person name="Puginier C."/>
            <person name="Libourel C."/>
            <person name="Otte J."/>
            <person name="Skaloud P."/>
            <person name="Haon M."/>
            <person name="Grisel S."/>
            <person name="Petersen M."/>
            <person name="Berrin J.G."/>
            <person name="Delaux P.M."/>
            <person name="Dal Grande F."/>
            <person name="Keller J."/>
        </authorList>
    </citation>
    <scope>NUCLEOTIDE SEQUENCE [LARGE SCALE GENOMIC DNA]</scope>
    <source>
        <strain evidence="6 7">SAG 2036</strain>
    </source>
</reference>
<accession>A0AAW1NV03</accession>
<comment type="subcellular location">
    <subcellularLocation>
        <location evidence="1">Golgi apparatus membrane</location>
        <topology evidence="1">Single-pass type II membrane protein</topology>
    </subcellularLocation>
</comment>
<evidence type="ECO:0000256" key="1">
    <source>
        <dbReference type="ARBA" id="ARBA00004323"/>
    </source>
</evidence>
<dbReference type="GO" id="GO:0000139">
    <property type="term" value="C:Golgi membrane"/>
    <property type="evidence" value="ECO:0007669"/>
    <property type="project" value="UniProtKB-SubCell"/>
</dbReference>
<dbReference type="Pfam" id="PF03016">
    <property type="entry name" value="Exostosin_GT47"/>
    <property type="match status" value="1"/>
</dbReference>
<evidence type="ECO:0000256" key="3">
    <source>
        <dbReference type="ARBA" id="ARBA00023034"/>
    </source>
</evidence>
<dbReference type="EMBL" id="JALJOQ010000095">
    <property type="protein sequence ID" value="KAK9798884.1"/>
    <property type="molecule type" value="Genomic_DNA"/>
</dbReference>
<evidence type="ECO:0000313" key="6">
    <source>
        <dbReference type="EMBL" id="KAK9798884.1"/>
    </source>
</evidence>
<keyword evidence="4" id="KW-0732">Signal</keyword>
<dbReference type="InterPro" id="IPR040911">
    <property type="entry name" value="Exostosin_GT47"/>
</dbReference>
<name>A0AAW1NV03_9CHLO</name>